<gene>
    <name evidence="1" type="ORF">FH603_1810</name>
</gene>
<organism evidence="1 2">
    <name type="scientific">Spirosoma utsteinense</name>
    <dbReference type="NCBI Taxonomy" id="2585773"/>
    <lineage>
        <taxon>Bacteria</taxon>
        <taxon>Pseudomonadati</taxon>
        <taxon>Bacteroidota</taxon>
        <taxon>Cytophagia</taxon>
        <taxon>Cytophagales</taxon>
        <taxon>Cytophagaceae</taxon>
        <taxon>Spirosoma</taxon>
    </lineage>
</organism>
<protein>
    <recommendedName>
        <fullName evidence="3">PA-phosphatase</fullName>
    </recommendedName>
</protein>
<dbReference type="PROSITE" id="PS51257">
    <property type="entry name" value="PROKAR_LIPOPROTEIN"/>
    <property type="match status" value="1"/>
</dbReference>
<proteinExistence type="predicted"/>
<evidence type="ECO:0008006" key="3">
    <source>
        <dbReference type="Google" id="ProtNLM"/>
    </source>
</evidence>
<dbReference type="InterPro" id="IPR036938">
    <property type="entry name" value="PAP2/HPO_sf"/>
</dbReference>
<name>A0ABR6W3Z3_9BACT</name>
<sequence length="502" mass="54473">MRAPSLYSTVVCLILWLGGCKEPVINEGILPLTEPATTDENGGTWRTIILRSAADITVPEPAALTSDAYQKELAEIKNGLLGVNPENNAAVNYWAVGGVHRWNQIARLLVAKYNTAPLYNAGTNTFTPSEAGNPFANPPYAARLYALLSVAQYDALVVAWKAKYQYNRPSMVRQGINSLIPALDVPSYPSEDAAVAEVSAQMLTFFFPKEADWIKAKATEHKQSRIWAGANVTSDVKAGEQLAAAVAAKVLVWARTDHFDGAGDAGNTWENAIANAPYDVKWTSLEIPARPPMLPLGGMVKTWYDSTAIAKATPGAPPATTSAAFQKALAEVRTIADSRTREQWRIADFWFDGAGTYTPPGHWNLIAEDLIRQDRQNELRAARSYALMNRAMQDAITACWDTKYKFYVPRPSQMDPAIKTVAGIPNFPSYTADHATFAASATTVLGYLFPSESASLNAQAQEATLSQLYGGIHYRFDNEEGARCGTSVGNVAVDWAAADGAK</sequence>
<dbReference type="Gene3D" id="1.10.606.10">
    <property type="entry name" value="Vanadium-containing Chloroperoxidase, domain 2"/>
    <property type="match status" value="2"/>
</dbReference>
<comment type="caution">
    <text evidence="1">The sequence shown here is derived from an EMBL/GenBank/DDBJ whole genome shotgun (WGS) entry which is preliminary data.</text>
</comment>
<evidence type="ECO:0000313" key="2">
    <source>
        <dbReference type="Proteomes" id="UP000700732"/>
    </source>
</evidence>
<dbReference type="InterPro" id="IPR016119">
    <property type="entry name" value="Br/Cl_peroxidase_C"/>
</dbReference>
<dbReference type="InterPro" id="IPR052559">
    <property type="entry name" value="V-haloperoxidase"/>
</dbReference>
<dbReference type="CDD" id="cd03398">
    <property type="entry name" value="PAP2_haloperoxidase"/>
    <property type="match status" value="1"/>
</dbReference>
<keyword evidence="2" id="KW-1185">Reference proteome</keyword>
<dbReference type="RefSeq" id="WP_186737105.1">
    <property type="nucleotide sequence ID" value="NZ_VFIA01000009.1"/>
</dbReference>
<evidence type="ECO:0000313" key="1">
    <source>
        <dbReference type="EMBL" id="MBC3791309.1"/>
    </source>
</evidence>
<dbReference type="Proteomes" id="UP000700732">
    <property type="component" value="Unassembled WGS sequence"/>
</dbReference>
<dbReference type="PANTHER" id="PTHR34599">
    <property type="entry name" value="PEROXIDASE-RELATED"/>
    <property type="match status" value="1"/>
</dbReference>
<reference evidence="1 2" key="1">
    <citation type="submission" date="2019-06" db="EMBL/GenBank/DDBJ databases">
        <title>Spirosoma utsteinense sp. nov. isolated from Antarctic ice-free soils.</title>
        <authorList>
            <person name="Tahon G."/>
        </authorList>
    </citation>
    <scope>NUCLEOTIDE SEQUENCE [LARGE SCALE GENOMIC DNA]</scope>
    <source>
        <strain evidence="1 2">LMG 31447</strain>
    </source>
</reference>
<dbReference type="EMBL" id="VFIA01000009">
    <property type="protein sequence ID" value="MBC3791309.1"/>
    <property type="molecule type" value="Genomic_DNA"/>
</dbReference>
<dbReference type="SUPFAM" id="SSF48317">
    <property type="entry name" value="Acid phosphatase/Vanadium-dependent haloperoxidase"/>
    <property type="match status" value="2"/>
</dbReference>
<accession>A0ABR6W3Z3</accession>
<dbReference type="PANTHER" id="PTHR34599:SF1">
    <property type="entry name" value="PHOSPHATIDIC ACID PHOSPHATASE TYPE 2_HALOPEROXIDASE DOMAIN-CONTAINING PROTEIN"/>
    <property type="match status" value="1"/>
</dbReference>